<sequence>MAMQAGMGLSKVLFLVGAGFTGSIVLRNGKLSEILSELQTLLKEKSGDRSTDESDHGDALANQVRRLASEVRHLASAHPIAVLNGNSGNMTSLLVPAATVGALGYGYMWWKGISFSDLMYVTKRNMANAVSSMTKHLEQVSAALAATKKHLTQRIQNLDDKLDEQKEMSVEIKNEVTDARNKLENIGLELNSLQQLVWGLNGKVDAMEDKQDFTCAGISYICNFIGERGAKLPDYLQEMPKPSGKRLYVNYGEKGSLKGLQHIAEAIEAEIPDGSKIDAVMQNDFDSNIRKGVSRTASIKW</sequence>
<reference evidence="3" key="1">
    <citation type="submission" date="2021-03" db="EMBL/GenBank/DDBJ databases">
        <authorList>
            <person name="Li Z."/>
            <person name="Yang C."/>
        </authorList>
    </citation>
    <scope>NUCLEOTIDE SEQUENCE</scope>
    <source>
        <strain evidence="3">Dzin_1.0</strain>
        <tissue evidence="3">Leaf</tissue>
    </source>
</reference>
<evidence type="ECO:0000256" key="1">
    <source>
        <dbReference type="SAM" id="Coils"/>
    </source>
</evidence>
<accession>A0A9D5CDP6</accession>
<dbReference type="InterPro" id="IPR012458">
    <property type="entry name" value="DUF1664"/>
</dbReference>
<dbReference type="Proteomes" id="UP001085076">
    <property type="component" value="Miscellaneous, Linkage group lg05"/>
</dbReference>
<evidence type="ECO:0000313" key="3">
    <source>
        <dbReference type="EMBL" id="KAJ0971306.1"/>
    </source>
</evidence>
<proteinExistence type="predicted"/>
<reference evidence="3" key="2">
    <citation type="journal article" date="2022" name="Hortic Res">
        <title>The genome of Dioscorea zingiberensis sheds light on the biosynthesis, origin and evolution of the medicinally important diosgenin saponins.</title>
        <authorList>
            <person name="Li Y."/>
            <person name="Tan C."/>
            <person name="Li Z."/>
            <person name="Guo J."/>
            <person name="Li S."/>
            <person name="Chen X."/>
            <person name="Wang C."/>
            <person name="Dai X."/>
            <person name="Yang H."/>
            <person name="Song W."/>
            <person name="Hou L."/>
            <person name="Xu J."/>
            <person name="Tong Z."/>
            <person name="Xu A."/>
            <person name="Yuan X."/>
            <person name="Wang W."/>
            <person name="Yang Q."/>
            <person name="Chen L."/>
            <person name="Sun Z."/>
            <person name="Wang K."/>
            <person name="Pan B."/>
            <person name="Chen J."/>
            <person name="Bao Y."/>
            <person name="Liu F."/>
            <person name="Qi X."/>
            <person name="Gang D.R."/>
            <person name="Wen J."/>
            <person name="Li J."/>
        </authorList>
    </citation>
    <scope>NUCLEOTIDE SEQUENCE</scope>
    <source>
        <strain evidence="3">Dzin_1.0</strain>
    </source>
</reference>
<dbReference type="OrthoDB" id="544175at2759"/>
<gene>
    <name evidence="3" type="ORF">J5N97_019265</name>
</gene>
<dbReference type="EMBL" id="JAGGNH010000005">
    <property type="protein sequence ID" value="KAJ0971306.1"/>
    <property type="molecule type" value="Genomic_DNA"/>
</dbReference>
<keyword evidence="1" id="KW-0175">Coiled coil</keyword>
<dbReference type="PANTHER" id="PTHR46667:SF6">
    <property type="entry name" value="OS01G0185100 PROTEIN"/>
    <property type="match status" value="1"/>
</dbReference>
<dbReference type="AlphaFoldDB" id="A0A9D5CDP6"/>
<name>A0A9D5CDP6_9LILI</name>
<feature type="domain" description="DUF1664" evidence="2">
    <location>
        <begin position="88"/>
        <end position="211"/>
    </location>
</feature>
<comment type="caution">
    <text evidence="3">The sequence shown here is derived from an EMBL/GenBank/DDBJ whole genome shotgun (WGS) entry which is preliminary data.</text>
</comment>
<dbReference type="Pfam" id="PF07889">
    <property type="entry name" value="DUF1664"/>
    <property type="match status" value="1"/>
</dbReference>
<keyword evidence="4" id="KW-1185">Reference proteome</keyword>
<dbReference type="PANTHER" id="PTHR46667">
    <property type="entry name" value="OS05G0182700 PROTEIN"/>
    <property type="match status" value="1"/>
</dbReference>
<protein>
    <recommendedName>
        <fullName evidence="2">DUF1664 domain-containing protein</fullName>
    </recommendedName>
</protein>
<evidence type="ECO:0000313" key="4">
    <source>
        <dbReference type="Proteomes" id="UP001085076"/>
    </source>
</evidence>
<evidence type="ECO:0000259" key="2">
    <source>
        <dbReference type="Pfam" id="PF07889"/>
    </source>
</evidence>
<organism evidence="3 4">
    <name type="scientific">Dioscorea zingiberensis</name>
    <dbReference type="NCBI Taxonomy" id="325984"/>
    <lineage>
        <taxon>Eukaryota</taxon>
        <taxon>Viridiplantae</taxon>
        <taxon>Streptophyta</taxon>
        <taxon>Embryophyta</taxon>
        <taxon>Tracheophyta</taxon>
        <taxon>Spermatophyta</taxon>
        <taxon>Magnoliopsida</taxon>
        <taxon>Liliopsida</taxon>
        <taxon>Dioscoreales</taxon>
        <taxon>Dioscoreaceae</taxon>
        <taxon>Dioscorea</taxon>
    </lineage>
</organism>
<feature type="coiled-coil region" evidence="1">
    <location>
        <begin position="148"/>
        <end position="196"/>
    </location>
</feature>